<name>A0ABT2S977_9FIRM</name>
<dbReference type="EC" id="3.5.1.25" evidence="7"/>
<comment type="similarity">
    <text evidence="1 5">Belongs to the metallo-dependent hydrolases superfamily. NagA family.</text>
</comment>
<dbReference type="PANTHER" id="PTHR11113:SF14">
    <property type="entry name" value="N-ACETYLGLUCOSAMINE-6-PHOSPHATE DEACETYLASE"/>
    <property type="match status" value="1"/>
</dbReference>
<dbReference type="GO" id="GO:0008448">
    <property type="term" value="F:N-acetylglucosamine-6-phosphate deacetylase activity"/>
    <property type="evidence" value="ECO:0007669"/>
    <property type="project" value="UniProtKB-EC"/>
</dbReference>
<evidence type="ECO:0000259" key="6">
    <source>
        <dbReference type="Pfam" id="PF01979"/>
    </source>
</evidence>
<dbReference type="SUPFAM" id="SSF51338">
    <property type="entry name" value="Composite domain of metallo-dependent hydrolases"/>
    <property type="match status" value="1"/>
</dbReference>
<comment type="caution">
    <text evidence="7">The sequence shown here is derived from an EMBL/GenBank/DDBJ whole genome shotgun (WGS) entry which is preliminary data.</text>
</comment>
<dbReference type="Proteomes" id="UP001207605">
    <property type="component" value="Unassembled WGS sequence"/>
</dbReference>
<dbReference type="InterPro" id="IPR003764">
    <property type="entry name" value="GlcNAc_6-P_deAcase"/>
</dbReference>
<dbReference type="CDD" id="cd00854">
    <property type="entry name" value="NagA"/>
    <property type="match status" value="1"/>
</dbReference>
<accession>A0ABT2S977</accession>
<dbReference type="Gene3D" id="2.30.40.10">
    <property type="entry name" value="Urease, subunit C, domain 1"/>
    <property type="match status" value="1"/>
</dbReference>
<proteinExistence type="inferred from homology"/>
<evidence type="ECO:0000256" key="3">
    <source>
        <dbReference type="ARBA" id="ARBA00022801"/>
    </source>
</evidence>
<dbReference type="RefSeq" id="WP_262582317.1">
    <property type="nucleotide sequence ID" value="NZ_JAOQJV010000024.1"/>
</dbReference>
<dbReference type="NCBIfam" id="TIGR00221">
    <property type="entry name" value="nagA"/>
    <property type="match status" value="1"/>
</dbReference>
<dbReference type="InterPro" id="IPR006680">
    <property type="entry name" value="Amidohydro-rel"/>
</dbReference>
<dbReference type="InterPro" id="IPR011059">
    <property type="entry name" value="Metal-dep_hydrolase_composite"/>
</dbReference>
<keyword evidence="3 5" id="KW-0378">Hydrolase</keyword>
<dbReference type="PIRSF" id="PIRSF038994">
    <property type="entry name" value="NagA"/>
    <property type="match status" value="1"/>
</dbReference>
<protein>
    <submittedName>
        <fullName evidence="7">N-acetylglucosamine-6-phosphate deacetylase</fullName>
        <ecNumber evidence="7">3.5.1.25</ecNumber>
    </submittedName>
</protein>
<dbReference type="InterPro" id="IPR032466">
    <property type="entry name" value="Metal_Hydrolase"/>
</dbReference>
<dbReference type="EMBL" id="JAOQJV010000024">
    <property type="protein sequence ID" value="MCU6701038.1"/>
    <property type="molecule type" value="Genomic_DNA"/>
</dbReference>
<reference evidence="7 8" key="1">
    <citation type="journal article" date="2021" name="ISME Commun">
        <title>Automated analysis of genomic sequences facilitates high-throughput and comprehensive description of bacteria.</title>
        <authorList>
            <person name="Hitch T.C.A."/>
        </authorList>
    </citation>
    <scope>NUCLEOTIDE SEQUENCE [LARGE SCALE GENOMIC DNA]</scope>
    <source>
        <strain evidence="7 8">Sanger_02</strain>
    </source>
</reference>
<evidence type="ECO:0000313" key="7">
    <source>
        <dbReference type="EMBL" id="MCU6701038.1"/>
    </source>
</evidence>
<keyword evidence="2" id="KW-0479">Metal-binding</keyword>
<evidence type="ECO:0000256" key="5">
    <source>
        <dbReference type="PIRNR" id="PIRNR038994"/>
    </source>
</evidence>
<dbReference type="PANTHER" id="PTHR11113">
    <property type="entry name" value="N-ACETYLGLUCOSAMINE-6-PHOSPHATE DEACETYLASE"/>
    <property type="match status" value="1"/>
</dbReference>
<evidence type="ECO:0000256" key="1">
    <source>
        <dbReference type="ARBA" id="ARBA00010716"/>
    </source>
</evidence>
<keyword evidence="4 5" id="KW-0119">Carbohydrate metabolism</keyword>
<evidence type="ECO:0000313" key="8">
    <source>
        <dbReference type="Proteomes" id="UP001207605"/>
    </source>
</evidence>
<organism evidence="7 8">
    <name type="scientific">Dorea ammoniilytica</name>
    <dbReference type="NCBI Taxonomy" id="2981788"/>
    <lineage>
        <taxon>Bacteria</taxon>
        <taxon>Bacillati</taxon>
        <taxon>Bacillota</taxon>
        <taxon>Clostridia</taxon>
        <taxon>Lachnospirales</taxon>
        <taxon>Lachnospiraceae</taxon>
        <taxon>Dorea</taxon>
    </lineage>
</organism>
<dbReference type="SUPFAM" id="SSF51556">
    <property type="entry name" value="Metallo-dependent hydrolases"/>
    <property type="match status" value="1"/>
</dbReference>
<gene>
    <name evidence="7" type="primary">nagA</name>
    <name evidence="7" type="ORF">OCV65_12460</name>
</gene>
<sequence length="377" mass="40345">MIIKNVKKYTENCNFEDAEIYIEGERFAGSITEDASEPVIDGEGAYALPGLIDLHFHGCIGADFCDGSREALEKISAYEASVGVTTIAPATMTLPTAELEQILANAAEYRKNPAPGADIVGINMEGPFISPAKKGAQDERNIISCDVDICRRFLKASEGLVKFIGIAPEESEDAVSFIKEVKDEVHVSLAHTNADYDTALAAFRAGADHAVHLYNAMPPFTHRAPGVVGAVADCDHVWAELICDGVHIHPATVRATFKMLGDDRIVLISDSMRATGMPDGVYTLGGLDVQVNGNRATLVSDGALAGSVTNLMDCMRTVVKKMDISLESAVKCATINPARCLGIDKEYGSITAGKYADLVLLDQDLNIKQIIKKGALL</sequence>
<dbReference type="Pfam" id="PF01979">
    <property type="entry name" value="Amidohydro_1"/>
    <property type="match status" value="1"/>
</dbReference>
<feature type="domain" description="Amidohydrolase-related" evidence="6">
    <location>
        <begin position="46"/>
        <end position="375"/>
    </location>
</feature>
<dbReference type="Gene3D" id="3.20.20.140">
    <property type="entry name" value="Metal-dependent hydrolases"/>
    <property type="match status" value="1"/>
</dbReference>
<keyword evidence="8" id="KW-1185">Reference proteome</keyword>
<evidence type="ECO:0000256" key="4">
    <source>
        <dbReference type="ARBA" id="ARBA00023277"/>
    </source>
</evidence>
<evidence type="ECO:0000256" key="2">
    <source>
        <dbReference type="ARBA" id="ARBA00022723"/>
    </source>
</evidence>